<dbReference type="PANTHER" id="PTHR33420">
    <property type="entry name" value="FIMBRIAL SUBUNIT ELFA-RELATED"/>
    <property type="match status" value="1"/>
</dbReference>
<keyword evidence="6" id="KW-1185">Reference proteome</keyword>
<dbReference type="InterPro" id="IPR036937">
    <property type="entry name" value="Adhesion_dom_fimbrial_sf"/>
</dbReference>
<dbReference type="AlphaFoldDB" id="A0A2N5EM64"/>
<comment type="caution">
    <text evidence="5">The sequence shown here is derived from an EMBL/GenBank/DDBJ whole genome shotgun (WGS) entry which is preliminary data.</text>
</comment>
<dbReference type="InterPro" id="IPR008966">
    <property type="entry name" value="Adhesion_dom_sf"/>
</dbReference>
<dbReference type="Proteomes" id="UP000234626">
    <property type="component" value="Unassembled WGS sequence"/>
</dbReference>
<dbReference type="EMBL" id="PJZK01000011">
    <property type="protein sequence ID" value="PLR48883.1"/>
    <property type="molecule type" value="Genomic_DNA"/>
</dbReference>
<dbReference type="InterPro" id="IPR000259">
    <property type="entry name" value="Adhesion_dom_fimbrial"/>
</dbReference>
<feature type="domain" description="Fimbrial-type adhesion" evidence="4">
    <location>
        <begin position="209"/>
        <end position="356"/>
    </location>
</feature>
<keyword evidence="2" id="KW-0732">Signal</keyword>
<name>A0A2N5EM64_9GAMM</name>
<evidence type="ECO:0000256" key="2">
    <source>
        <dbReference type="ARBA" id="ARBA00022729"/>
    </source>
</evidence>
<dbReference type="Gene3D" id="2.60.40.1090">
    <property type="entry name" value="Fimbrial-type adhesion domain"/>
    <property type="match status" value="1"/>
</dbReference>
<keyword evidence="3" id="KW-0281">Fimbrium</keyword>
<evidence type="ECO:0000313" key="5">
    <source>
        <dbReference type="EMBL" id="PLR48883.1"/>
    </source>
</evidence>
<sequence>MRHVRSLRLLAVLILAGLLLVSLTGLGLTGSPAAWAGSCTPLSRPAPYSIKLDSDDINTAHNMAGQVLPDMHTFYVRRGGAINCRCEGGSAALYFRSVSLLPPGYQDGSLTYYIVKPSLHAGLKLRMNDDSLRPMPFEDLSDGGSYPCGSDGIYHHPVNETAYSGTLSLYVAEGFTGELEIPYTRIMEIYARWGTQGGYGTTPVSRFAVYGTLVVPQACIIGDAQVVNVDLGPIRSTDIRIPGAMPAGYTPQHITLDYLCNNITEEMRLELTLLGEESAALPGVLQSSNPDIGVQLTDSNMAPLLINHSRLPLPLTTGNSNRSGRQYLYAWPVNTTGNAPAAGPFSASALMEVQIQ</sequence>
<dbReference type="InterPro" id="IPR050263">
    <property type="entry name" value="Bact_Fimbrial_Adh_Pro"/>
</dbReference>
<organism evidence="5 6">
    <name type="scientific">Chimaeribacter arupi</name>
    <dbReference type="NCBI Taxonomy" id="2060066"/>
    <lineage>
        <taxon>Bacteria</taxon>
        <taxon>Pseudomonadati</taxon>
        <taxon>Pseudomonadota</taxon>
        <taxon>Gammaproteobacteria</taxon>
        <taxon>Enterobacterales</taxon>
        <taxon>Yersiniaceae</taxon>
        <taxon>Chimaeribacter</taxon>
    </lineage>
</organism>
<dbReference type="OrthoDB" id="6505839at2"/>
<dbReference type="GO" id="GO:0043709">
    <property type="term" value="P:cell adhesion involved in single-species biofilm formation"/>
    <property type="evidence" value="ECO:0007669"/>
    <property type="project" value="TreeGrafter"/>
</dbReference>
<dbReference type="PANTHER" id="PTHR33420:SF31">
    <property type="entry name" value="TYPE 1 FIMBRIN D-MANNOSE SPECIFIC ADHESIN"/>
    <property type="match status" value="1"/>
</dbReference>
<reference evidence="5 6" key="1">
    <citation type="submission" date="2017-12" db="EMBL/GenBank/DDBJ databases">
        <title>Characterization of six clinical isolates of Enterochimera gen. nov., a novel genus of the Yersiniaciae family and the three species Enterochimera arupensis sp. nov., Enterochimera coloradensis sp. nov, and Enterochimera californica sp. nov.</title>
        <authorList>
            <person name="Rossi A."/>
            <person name="Fisher M."/>
        </authorList>
    </citation>
    <scope>NUCLEOTIDE SEQUENCE [LARGE SCALE GENOMIC DNA]</scope>
    <source>
        <strain evidence="5 6">2016Iso1</strain>
    </source>
</reference>
<evidence type="ECO:0000256" key="3">
    <source>
        <dbReference type="ARBA" id="ARBA00023263"/>
    </source>
</evidence>
<evidence type="ECO:0000313" key="6">
    <source>
        <dbReference type="Proteomes" id="UP000234626"/>
    </source>
</evidence>
<comment type="subcellular location">
    <subcellularLocation>
        <location evidence="1">Fimbrium</location>
    </subcellularLocation>
</comment>
<protein>
    <recommendedName>
        <fullName evidence="4">Fimbrial-type adhesion domain-containing protein</fullName>
    </recommendedName>
</protein>
<proteinExistence type="predicted"/>
<dbReference type="Pfam" id="PF00419">
    <property type="entry name" value="Fimbrial"/>
    <property type="match status" value="1"/>
</dbReference>
<dbReference type="RefSeq" id="WP_101835068.1">
    <property type="nucleotide sequence ID" value="NZ_PJZK01000011.1"/>
</dbReference>
<gene>
    <name evidence="5" type="ORF">CYR34_12130</name>
</gene>
<evidence type="ECO:0000259" key="4">
    <source>
        <dbReference type="Pfam" id="PF00419"/>
    </source>
</evidence>
<accession>A0A2N5EM64</accession>
<evidence type="ECO:0000256" key="1">
    <source>
        <dbReference type="ARBA" id="ARBA00004561"/>
    </source>
</evidence>
<dbReference type="GO" id="GO:0009289">
    <property type="term" value="C:pilus"/>
    <property type="evidence" value="ECO:0007669"/>
    <property type="project" value="UniProtKB-SubCell"/>
</dbReference>
<dbReference type="SUPFAM" id="SSF49401">
    <property type="entry name" value="Bacterial adhesins"/>
    <property type="match status" value="1"/>
</dbReference>